<dbReference type="InterPro" id="IPR004870">
    <property type="entry name" value="Nucleoporin_Nup155"/>
</dbReference>
<dbReference type="InterPro" id="IPR042533">
    <property type="entry name" value="Nucleoporin_Nup155_C_1"/>
</dbReference>
<dbReference type="EMBL" id="HBUF01023527">
    <property type="protein sequence ID" value="CAG6612003.1"/>
    <property type="molecule type" value="Transcribed_RNA"/>
</dbReference>
<dbReference type="InterPro" id="IPR042538">
    <property type="entry name" value="Nucleoporin_Nup155_C_3"/>
</dbReference>
<dbReference type="GO" id="GO:0017056">
    <property type="term" value="F:structural constituent of nuclear pore"/>
    <property type="evidence" value="ECO:0007669"/>
    <property type="project" value="InterPro"/>
</dbReference>
<dbReference type="EMBL" id="HBUF01023529">
    <property type="protein sequence ID" value="CAG6612008.1"/>
    <property type="molecule type" value="Transcribed_RNA"/>
</dbReference>
<dbReference type="InterPro" id="IPR014908">
    <property type="entry name" value="Nucleoporin_Nup133/Nup155_N"/>
</dbReference>
<evidence type="ECO:0000259" key="5">
    <source>
        <dbReference type="Pfam" id="PF03177"/>
    </source>
</evidence>
<dbReference type="Pfam" id="PF03177">
    <property type="entry name" value="Nucleoporin_C"/>
    <property type="match status" value="1"/>
</dbReference>
<dbReference type="GO" id="GO:0006405">
    <property type="term" value="P:RNA export from nucleus"/>
    <property type="evidence" value="ECO:0007669"/>
    <property type="project" value="TreeGrafter"/>
</dbReference>
<feature type="domain" description="Nucleoporin Nup133/Nup155-like N-terminal" evidence="6">
    <location>
        <begin position="81"/>
        <end position="460"/>
    </location>
</feature>
<keyword evidence="4" id="KW-0539">Nucleus</keyword>
<organism evidence="7">
    <name type="scientific">Cacopsylla melanoneura</name>
    <dbReference type="NCBI Taxonomy" id="428564"/>
    <lineage>
        <taxon>Eukaryota</taxon>
        <taxon>Metazoa</taxon>
        <taxon>Ecdysozoa</taxon>
        <taxon>Arthropoda</taxon>
        <taxon>Hexapoda</taxon>
        <taxon>Insecta</taxon>
        <taxon>Pterygota</taxon>
        <taxon>Neoptera</taxon>
        <taxon>Paraneoptera</taxon>
        <taxon>Hemiptera</taxon>
        <taxon>Sternorrhyncha</taxon>
        <taxon>Psylloidea</taxon>
        <taxon>Psyllidae</taxon>
        <taxon>Psyllinae</taxon>
        <taxon>Cacopsylla</taxon>
    </lineage>
</organism>
<evidence type="ECO:0000313" key="7">
    <source>
        <dbReference type="EMBL" id="CAG6612008.1"/>
    </source>
</evidence>
<dbReference type="EMBL" id="HBUF01023525">
    <property type="protein sequence ID" value="CAG6611998.1"/>
    <property type="molecule type" value="Transcribed_RNA"/>
</dbReference>
<dbReference type="GO" id="GO:0044611">
    <property type="term" value="C:nuclear pore inner ring"/>
    <property type="evidence" value="ECO:0007669"/>
    <property type="project" value="TreeGrafter"/>
</dbReference>
<evidence type="ECO:0000256" key="2">
    <source>
        <dbReference type="ARBA" id="ARBA00007373"/>
    </source>
</evidence>
<comment type="similarity">
    <text evidence="2">Belongs to the non-repetitive/WGA-negative nucleoporin family.</text>
</comment>
<dbReference type="InterPro" id="IPR007187">
    <property type="entry name" value="Nucleoporin_Nup133/Nup155_C"/>
</dbReference>
<dbReference type="GO" id="GO:0036228">
    <property type="term" value="P:protein localization to nuclear inner membrane"/>
    <property type="evidence" value="ECO:0007669"/>
    <property type="project" value="TreeGrafter"/>
</dbReference>
<dbReference type="GO" id="GO:0000972">
    <property type="term" value="P:transcription-dependent tethering of RNA polymerase II gene DNA at nuclear periphery"/>
    <property type="evidence" value="ECO:0007669"/>
    <property type="project" value="TreeGrafter"/>
</dbReference>
<dbReference type="Gene3D" id="1.25.40.440">
    <property type="entry name" value="Nucleoporin, helical domain, central subdomain"/>
    <property type="match status" value="1"/>
</dbReference>
<dbReference type="EMBL" id="HBUF01023523">
    <property type="protein sequence ID" value="CAG6611992.1"/>
    <property type="molecule type" value="Transcribed_RNA"/>
</dbReference>
<comment type="subcellular location">
    <subcellularLocation>
        <location evidence="1">Nucleus</location>
    </subcellularLocation>
</comment>
<dbReference type="EMBL" id="HBUF01023526">
    <property type="protein sequence ID" value="CAG6612001.1"/>
    <property type="molecule type" value="Transcribed_RNA"/>
</dbReference>
<reference evidence="7" key="1">
    <citation type="submission" date="2021-05" db="EMBL/GenBank/DDBJ databases">
        <authorList>
            <person name="Alioto T."/>
            <person name="Alioto T."/>
            <person name="Gomez Garrido J."/>
        </authorList>
    </citation>
    <scope>NUCLEOTIDE SEQUENCE</scope>
</reference>
<evidence type="ECO:0000256" key="1">
    <source>
        <dbReference type="ARBA" id="ARBA00004123"/>
    </source>
</evidence>
<sequence length="1328" mass="149916">MYSISNSDLSIRNQSMDCSRVQMEALETAGKMLEKHMVLDSNYASLYDKMRIRFNKNCPTVSGLSEHDYPQGAAFTNIKQLVPINKVPIPPEIIENFSLIQSHSLMGLFPEINRAWLAVDNQIYIWDYEHRTDISYFDGLNNTIIGVGLVKPKPNIFKSNVKYLLVLSTISEVVILGMMVPEQNTVSISSGPINEGQEEIQLVKRVLYSILTDGVTMSTIKGSSTGRIFLGGTDGNLYEIEYQRDATWFSKACRKVNLTQSSLSYILPTFVNALITREDSIVQIAIDNSRHVLYTRSEVGTITVYNLCEGGQGFRCVVSISEEMIVKQAVKIQKTLENTYFKTIVSISAIEARECLLLGLVVTCESGTRLYFNPGFTLKNQRPTYLNLVHVRLPPGFTGAVPLARPDKVNLVHYSRGNLVMNTAPLGIQESIWLLSSDSYPFQPSFMESQTCLIMDSKPWVLEEVGGAAFSSTSLCTKEEPPLVVRQHYERLAKYVALGPHGVEIYSKLRPVDLLAQLLKDGNGPNSQSVKQYFHAQSEDQACASCLILACNSSTQNLTISEWATRAFFLYGGEPKPAPSSLQDTSPFSPNMISTPQPGSTFMTSQQPQTDAIFSAKHNGLYLYVSRILRPVWTRRVVKEVAMGELDTAVTLAEISIVCSHLHAVSCFIENHSNILPPSNNVNVTVMKDVTVMNDKTLYETKLQEVYLMERRSLEALKMFIGHACQVLGFWRILCEHHFPNIASFLTDEQKSHLLSMTFQQLISTPGNQDVCSVLMNHLLNYYLVDNTPVHSVTLKLREVCPKIFRNEDATCAKANELVMYAKKKISKEDKEQYLRNSVKLYKEVIPRINLKEVCRQYATCQFYDGIVSICIDFARKIDPSDTASRYYYNQSMDSASYVQRLECYNEIINVLEQLYNSGQSGNTAAVNIPRSPGYCELPIAETQIPSKLEAKAHIDHIIAQCLASADTLLHASVYDWMITKGLTYELIESSKPSLEKYLVRCQNMSQFSLDHNGLLWKYHERHGNHAAAADILMKMARTPDNNVQLEERREFLAKALLCMRSQEAGVNGHYMHELDDLLQIAGVQRSILSAITDIANTTDNAELQTSAQHAILSLNNNLYGLTELFTQYAEEFELWECKLQIIEMAGYREDNLIQTTWQKILQVELDTCTADDPNIRVQVVMDKVASLYEKFETGSFVFPGDFLVYQLEYISCSLGASPELIQKYFINMGVSLKHVISIYEELCRRKTDVWGQCGDPCHLVTAIGFLAENFVRKHMEIAPPVRKQLAFKLQDLLTNCLSTLYSKTNVDQIVHWLREIQKEIGDICMQS</sequence>
<dbReference type="EMBL" id="HBUF01023524">
    <property type="protein sequence ID" value="CAG6611995.1"/>
    <property type="molecule type" value="Transcribed_RNA"/>
</dbReference>
<dbReference type="FunFam" id="1.25.40.440:FF:000001">
    <property type="entry name" value="Nuclear pore complex subunit"/>
    <property type="match status" value="1"/>
</dbReference>
<proteinExistence type="inferred from homology"/>
<dbReference type="PANTHER" id="PTHR10350">
    <property type="entry name" value="NUCLEAR PORE COMPLEX PROTEIN NUP155"/>
    <property type="match status" value="1"/>
</dbReference>
<accession>A0A8D8PSS0</accession>
<dbReference type="Pfam" id="PF08801">
    <property type="entry name" value="Nucleoporin_N"/>
    <property type="match status" value="1"/>
</dbReference>
<dbReference type="Gene3D" id="1.20.58.1780">
    <property type="match status" value="1"/>
</dbReference>
<dbReference type="GO" id="GO:0006606">
    <property type="term" value="P:protein import into nucleus"/>
    <property type="evidence" value="ECO:0007669"/>
    <property type="project" value="TreeGrafter"/>
</dbReference>
<dbReference type="PANTHER" id="PTHR10350:SF6">
    <property type="entry name" value="NUCLEAR PORE COMPLEX PROTEIN NUP155"/>
    <property type="match status" value="1"/>
</dbReference>
<dbReference type="EMBL" id="HBUF01373444">
    <property type="protein sequence ID" value="CAG6727233.1"/>
    <property type="molecule type" value="Transcribed_RNA"/>
</dbReference>
<evidence type="ECO:0000259" key="6">
    <source>
        <dbReference type="Pfam" id="PF08801"/>
    </source>
</evidence>
<protein>
    <submittedName>
        <fullName evidence="7">Nuclear pore complex protein Nup155</fullName>
    </submittedName>
</protein>
<evidence type="ECO:0000256" key="4">
    <source>
        <dbReference type="ARBA" id="ARBA00023242"/>
    </source>
</evidence>
<dbReference type="Gene3D" id="1.25.40.450">
    <property type="entry name" value="Nucleoporin, helical domain, N-terminal subdomain"/>
    <property type="match status" value="1"/>
</dbReference>
<dbReference type="EMBL" id="HBUF01335236">
    <property type="protein sequence ID" value="CAG6697883.1"/>
    <property type="molecule type" value="Transcribed_RNA"/>
</dbReference>
<dbReference type="InterPro" id="IPR042537">
    <property type="entry name" value="Nucleoporin_Nup155_C_2"/>
</dbReference>
<dbReference type="EMBL" id="HBUF01335239">
    <property type="protein sequence ID" value="CAG6697889.1"/>
    <property type="molecule type" value="Transcribed_RNA"/>
</dbReference>
<dbReference type="EMBL" id="HBUF01335238">
    <property type="protein sequence ID" value="CAG6697887.1"/>
    <property type="molecule type" value="Transcribed_RNA"/>
</dbReference>
<keyword evidence="3" id="KW-0813">Transport</keyword>
<dbReference type="EMBL" id="HBUF01023528">
    <property type="protein sequence ID" value="CAG6612005.1"/>
    <property type="molecule type" value="Transcribed_RNA"/>
</dbReference>
<evidence type="ECO:0000256" key="3">
    <source>
        <dbReference type="ARBA" id="ARBA00022448"/>
    </source>
</evidence>
<dbReference type="Gene3D" id="1.20.120.1880">
    <property type="entry name" value="Nucleoporin, helical C-terminal domain"/>
    <property type="match status" value="1"/>
</dbReference>
<name>A0A8D8PSS0_9HEMI</name>
<feature type="domain" description="Nucleoporin Nup133/Nup155-like C-terminal" evidence="5">
    <location>
        <begin position="615"/>
        <end position="1305"/>
    </location>
</feature>
<dbReference type="EMBL" id="HBUF01373443">
    <property type="protein sequence ID" value="CAG6727231.1"/>
    <property type="molecule type" value="Transcribed_RNA"/>
</dbReference>
<dbReference type="EMBL" id="HBUF01526811">
    <property type="protein sequence ID" value="CAG6750475.1"/>
    <property type="molecule type" value="Transcribed_RNA"/>
</dbReference>